<dbReference type="GeneID" id="62197516"/>
<evidence type="ECO:0000256" key="1">
    <source>
        <dbReference type="ARBA" id="ARBA00009063"/>
    </source>
</evidence>
<feature type="domain" description="T-SNARE coiled-coil homology" evidence="2">
    <location>
        <begin position="201"/>
        <end position="263"/>
    </location>
</feature>
<keyword evidence="4" id="KW-1185">Reference proteome</keyword>
<dbReference type="GO" id="GO:0031201">
    <property type="term" value="C:SNARE complex"/>
    <property type="evidence" value="ECO:0007669"/>
    <property type="project" value="TreeGrafter"/>
</dbReference>
<dbReference type="PANTHER" id="PTHR19957">
    <property type="entry name" value="SYNTAXIN"/>
    <property type="match status" value="1"/>
</dbReference>
<dbReference type="Pfam" id="PF14523">
    <property type="entry name" value="Syntaxin_2"/>
    <property type="match status" value="1"/>
</dbReference>
<evidence type="ECO:0000259" key="2">
    <source>
        <dbReference type="PROSITE" id="PS50192"/>
    </source>
</evidence>
<dbReference type="InterPro" id="IPR045242">
    <property type="entry name" value="Syntaxin"/>
</dbReference>
<dbReference type="GO" id="GO:0006906">
    <property type="term" value="P:vesicle fusion"/>
    <property type="evidence" value="ECO:0007669"/>
    <property type="project" value="TreeGrafter"/>
</dbReference>
<proteinExistence type="inferred from homology"/>
<dbReference type="PROSITE" id="PS50192">
    <property type="entry name" value="T_SNARE"/>
    <property type="match status" value="1"/>
</dbReference>
<dbReference type="RefSeq" id="XP_038780287.1">
    <property type="nucleotide sequence ID" value="XM_038924359.1"/>
</dbReference>
<dbReference type="EMBL" id="CP064815">
    <property type="protein sequence ID" value="QPG76722.1"/>
    <property type="molecule type" value="Genomic_DNA"/>
</dbReference>
<dbReference type="Gene3D" id="1.20.58.70">
    <property type="match status" value="1"/>
</dbReference>
<dbReference type="GO" id="GO:0000149">
    <property type="term" value="F:SNARE binding"/>
    <property type="evidence" value="ECO:0007669"/>
    <property type="project" value="TreeGrafter"/>
</dbReference>
<accession>A0A875SAA1</accession>
<dbReference type="GO" id="GO:0012505">
    <property type="term" value="C:endomembrane system"/>
    <property type="evidence" value="ECO:0007669"/>
    <property type="project" value="TreeGrafter"/>
</dbReference>
<dbReference type="InterPro" id="IPR000727">
    <property type="entry name" value="T_SNARE_dom"/>
</dbReference>
<organism evidence="3 4">
    <name type="scientific">Eeniella nana</name>
    <name type="common">Yeast</name>
    <name type="synonym">Brettanomyces nanus</name>
    <dbReference type="NCBI Taxonomy" id="13502"/>
    <lineage>
        <taxon>Eukaryota</taxon>
        <taxon>Fungi</taxon>
        <taxon>Dikarya</taxon>
        <taxon>Ascomycota</taxon>
        <taxon>Saccharomycotina</taxon>
        <taxon>Pichiomycetes</taxon>
        <taxon>Pichiales</taxon>
        <taxon>Pichiaceae</taxon>
        <taxon>Brettanomyces</taxon>
    </lineage>
</organism>
<dbReference type="InterPro" id="IPR006011">
    <property type="entry name" value="Syntaxin_N"/>
</dbReference>
<dbReference type="CDD" id="cd15840">
    <property type="entry name" value="SNARE_Qa"/>
    <property type="match status" value="1"/>
</dbReference>
<protein>
    <recommendedName>
        <fullName evidence="2">t-SNARE coiled-coil homology domain-containing protein</fullName>
    </recommendedName>
</protein>
<sequence length="276" mass="31905">MSFANYDIEAQNGTTQSVEESVVEVSPIFNEISGQLSEFISVVTRLDKMQRQLGTKRDNSQLRGHVSDFITRCDLLHNGINSSLRQLEKKGRGTNDTKLSFTESKLKVQCQEVFKNYQVILRSYHQRIQSVTVNEAFKKNEEELRRVVSESTPLLQEEGKIKLDEEVPRQVAQKQQNRSLSLSQVQQQQQQLGQHEVSYHEDLINERDEAITNISKGVQDINKIFQDLNEVVNQQGEEIDTIETGMNDYANNNQMAHHELRKADDYQKRKQNPNRN</sequence>
<dbReference type="OrthoDB" id="364348at2759"/>
<dbReference type="InterPro" id="IPR010989">
    <property type="entry name" value="SNARE"/>
</dbReference>
<reference evidence="3" key="1">
    <citation type="submission" date="2020-10" db="EMBL/GenBank/DDBJ databases">
        <authorList>
            <person name="Roach M.J.R."/>
        </authorList>
    </citation>
    <scope>NUCLEOTIDE SEQUENCE</scope>
    <source>
        <strain evidence="3">CBS 1945</strain>
    </source>
</reference>
<dbReference type="InterPro" id="IPR006012">
    <property type="entry name" value="Syntaxin/epimorphin_CS"/>
</dbReference>
<comment type="similarity">
    <text evidence="1">Belongs to the syntaxin family.</text>
</comment>
<dbReference type="Proteomes" id="UP000662931">
    <property type="component" value="Chromosome 4"/>
</dbReference>
<evidence type="ECO:0000313" key="4">
    <source>
        <dbReference type="Proteomes" id="UP000662931"/>
    </source>
</evidence>
<dbReference type="GO" id="GO:0048278">
    <property type="term" value="P:vesicle docking"/>
    <property type="evidence" value="ECO:0007669"/>
    <property type="project" value="TreeGrafter"/>
</dbReference>
<dbReference type="PANTHER" id="PTHR19957:SF38">
    <property type="entry name" value="LD27581P"/>
    <property type="match status" value="1"/>
</dbReference>
<gene>
    <name evidence="3" type="ORF">FOA43_004116</name>
</gene>
<dbReference type="GO" id="GO:0005484">
    <property type="term" value="F:SNAP receptor activity"/>
    <property type="evidence" value="ECO:0007669"/>
    <property type="project" value="InterPro"/>
</dbReference>
<name>A0A875SAA1_EENNA</name>
<dbReference type="Gene3D" id="1.20.5.110">
    <property type="match status" value="1"/>
</dbReference>
<dbReference type="AlphaFoldDB" id="A0A875SAA1"/>
<dbReference type="SUPFAM" id="SSF47661">
    <property type="entry name" value="t-snare proteins"/>
    <property type="match status" value="1"/>
</dbReference>
<evidence type="ECO:0000313" key="3">
    <source>
        <dbReference type="EMBL" id="QPG76722.1"/>
    </source>
</evidence>
<dbReference type="GO" id="GO:0006886">
    <property type="term" value="P:intracellular protein transport"/>
    <property type="evidence" value="ECO:0007669"/>
    <property type="project" value="InterPro"/>
</dbReference>
<dbReference type="SMART" id="SM00397">
    <property type="entry name" value="t_SNARE"/>
    <property type="match status" value="1"/>
</dbReference>
<dbReference type="KEGG" id="bnn:FOA43_004116"/>
<dbReference type="PROSITE" id="PS00914">
    <property type="entry name" value="SYNTAXIN"/>
    <property type="match status" value="1"/>
</dbReference>